<protein>
    <submittedName>
        <fullName evidence="2">Helix-turn-helix domain-containing protein</fullName>
    </submittedName>
</protein>
<dbReference type="AlphaFoldDB" id="A0A5P8K6F1"/>
<evidence type="ECO:0000259" key="1">
    <source>
        <dbReference type="Pfam" id="PF12728"/>
    </source>
</evidence>
<evidence type="ECO:0000313" key="2">
    <source>
        <dbReference type="EMBL" id="QFQ98586.1"/>
    </source>
</evidence>
<evidence type="ECO:0000313" key="3">
    <source>
        <dbReference type="Proteomes" id="UP000327294"/>
    </source>
</evidence>
<proteinExistence type="predicted"/>
<accession>A0A5P8K6F1</accession>
<feature type="domain" description="Helix-turn-helix" evidence="1">
    <location>
        <begin position="20"/>
        <end position="67"/>
    </location>
</feature>
<dbReference type="EMBL" id="CP045096">
    <property type="protein sequence ID" value="QFQ98586.1"/>
    <property type="molecule type" value="Genomic_DNA"/>
</dbReference>
<dbReference type="RefSeq" id="WP_152170042.1">
    <property type="nucleotide sequence ID" value="NZ_CP045096.1"/>
</dbReference>
<gene>
    <name evidence="2" type="ORF">F9278_23200</name>
</gene>
<dbReference type="Pfam" id="PF12728">
    <property type="entry name" value="HTH_17"/>
    <property type="match status" value="1"/>
</dbReference>
<sequence length="74" mass="8182">MEHSQRPTLADVEQWPATVRVPQAALALGCSRSELYEQIKRGKAPVRTLEFGRRRVVITADLVRLLSGEGQPAA</sequence>
<dbReference type="Proteomes" id="UP000327294">
    <property type="component" value="Chromosome"/>
</dbReference>
<organism evidence="2 3">
    <name type="scientific">Streptomyces phaeolivaceus</name>
    <dbReference type="NCBI Taxonomy" id="2653200"/>
    <lineage>
        <taxon>Bacteria</taxon>
        <taxon>Bacillati</taxon>
        <taxon>Actinomycetota</taxon>
        <taxon>Actinomycetes</taxon>
        <taxon>Kitasatosporales</taxon>
        <taxon>Streptomycetaceae</taxon>
        <taxon>Streptomyces</taxon>
    </lineage>
</organism>
<dbReference type="InterPro" id="IPR041657">
    <property type="entry name" value="HTH_17"/>
</dbReference>
<dbReference type="KEGG" id="sphv:F9278_23200"/>
<reference evidence="2 3" key="1">
    <citation type="submission" date="2019-10" db="EMBL/GenBank/DDBJ databases">
        <title>Streptomyces sp. strain GY16 isolated from leaves of Broussonetia papyrifera.</title>
        <authorList>
            <person name="Mo P."/>
        </authorList>
    </citation>
    <scope>NUCLEOTIDE SEQUENCE [LARGE SCALE GENOMIC DNA]</scope>
    <source>
        <strain evidence="2 3">GY16</strain>
    </source>
</reference>
<keyword evidence="3" id="KW-1185">Reference proteome</keyword>
<name>A0A5P8K6F1_9ACTN</name>